<gene>
    <name evidence="8" type="ORF">COCHEDRAFT_1161870</name>
</gene>
<evidence type="ECO:0000259" key="6">
    <source>
        <dbReference type="Pfam" id="PF00662"/>
    </source>
</evidence>
<evidence type="ECO:0000256" key="4">
    <source>
        <dbReference type="ARBA" id="ARBA00023136"/>
    </source>
</evidence>
<dbReference type="GO" id="GO:0008137">
    <property type="term" value="F:NADH dehydrogenase (ubiquinone) activity"/>
    <property type="evidence" value="ECO:0007669"/>
    <property type="project" value="InterPro"/>
</dbReference>
<dbReference type="InterPro" id="IPR004860">
    <property type="entry name" value="LAGLIDADG_dom"/>
</dbReference>
<evidence type="ECO:0000313" key="9">
    <source>
        <dbReference type="Proteomes" id="UP000016936"/>
    </source>
</evidence>
<dbReference type="Pfam" id="PF00961">
    <property type="entry name" value="LAGLIDADG_1"/>
    <property type="match status" value="1"/>
</dbReference>
<comment type="subcellular location">
    <subcellularLocation>
        <location evidence="1">Membrane</location>
        <topology evidence="1">Multi-pass membrane protein</topology>
    </subcellularLocation>
</comment>
<dbReference type="InterPro" id="IPR003945">
    <property type="entry name" value="NU5C-like"/>
</dbReference>
<dbReference type="GO" id="GO:0004519">
    <property type="term" value="F:endonuclease activity"/>
    <property type="evidence" value="ECO:0007669"/>
    <property type="project" value="InterPro"/>
</dbReference>
<feature type="domain" description="NADH-Ubiquinone oxidoreductase (complex I) chain 5 N-terminal" evidence="6">
    <location>
        <begin position="63"/>
        <end position="96"/>
    </location>
</feature>
<evidence type="ECO:0000313" key="8">
    <source>
        <dbReference type="EMBL" id="EMD84818.1"/>
    </source>
</evidence>
<dbReference type="GO" id="GO:0016020">
    <property type="term" value="C:membrane"/>
    <property type="evidence" value="ECO:0007669"/>
    <property type="project" value="UniProtKB-SubCell"/>
</dbReference>
<keyword evidence="3 5" id="KW-1133">Transmembrane helix</keyword>
<dbReference type="STRING" id="701091.M2UA20"/>
<dbReference type="Proteomes" id="UP000016936">
    <property type="component" value="Unassembled WGS sequence"/>
</dbReference>
<dbReference type="PANTHER" id="PTHR42829">
    <property type="entry name" value="NADH-UBIQUINONE OXIDOREDUCTASE CHAIN 5"/>
    <property type="match status" value="1"/>
</dbReference>
<keyword evidence="4 5" id="KW-0472">Membrane</keyword>
<accession>M2UA20</accession>
<dbReference type="PANTHER" id="PTHR42829:SF2">
    <property type="entry name" value="NADH-UBIQUINONE OXIDOREDUCTASE CHAIN 5"/>
    <property type="match status" value="1"/>
</dbReference>
<feature type="domain" description="Homing endonuclease LAGLIDADG" evidence="7">
    <location>
        <begin position="283"/>
        <end position="355"/>
    </location>
</feature>
<proteinExistence type="predicted"/>
<reference evidence="9" key="2">
    <citation type="journal article" date="2013" name="PLoS Genet.">
        <title>Comparative genome structure, secondary metabolite, and effector coding capacity across Cochliobolus pathogens.</title>
        <authorList>
            <person name="Condon B.J."/>
            <person name="Leng Y."/>
            <person name="Wu D."/>
            <person name="Bushley K.E."/>
            <person name="Ohm R.A."/>
            <person name="Otillar R."/>
            <person name="Martin J."/>
            <person name="Schackwitz W."/>
            <person name="Grimwood J."/>
            <person name="MohdZainudin N."/>
            <person name="Xue C."/>
            <person name="Wang R."/>
            <person name="Manning V.A."/>
            <person name="Dhillon B."/>
            <person name="Tu Z.J."/>
            <person name="Steffenson B.J."/>
            <person name="Salamov A."/>
            <person name="Sun H."/>
            <person name="Lowry S."/>
            <person name="LaButti K."/>
            <person name="Han J."/>
            <person name="Copeland A."/>
            <person name="Lindquist E."/>
            <person name="Barry K."/>
            <person name="Schmutz J."/>
            <person name="Baker S.E."/>
            <person name="Ciuffetti L.M."/>
            <person name="Grigoriev I.V."/>
            <person name="Zhong S."/>
            <person name="Turgeon B.G."/>
        </authorList>
    </citation>
    <scope>NUCLEOTIDE SEQUENCE [LARGE SCALE GENOMIC DNA]</scope>
    <source>
        <strain evidence="9">C5 / ATCC 48332 / race O</strain>
    </source>
</reference>
<name>M2UA20_COCH5</name>
<evidence type="ECO:0000256" key="5">
    <source>
        <dbReference type="SAM" id="Phobius"/>
    </source>
</evidence>
<evidence type="ECO:0000256" key="1">
    <source>
        <dbReference type="ARBA" id="ARBA00004141"/>
    </source>
</evidence>
<sequence>MYLAIIILPLLGSIASGFFGRKIGVSGAQIITCTAVVTTTILAVLAFFEVGLNNIPVSIEGCSMLIPVLIVSSLVHIYSIGYMSEDPRGYHNQRFFSYLSLFTFMMVILVTANNYLLMFVGFGNLDYATVFSLAPYMNENVVTIVGICLLIGAMAKSSQIGLHGLNRAFLKLHYMREHPVFILWSTVYFVSFGKIQNEGQSAGNRMNNLGSSETTREAITLDDKKFFEWLFKVTQSSVDAQVLFYIKKELGFGSVTVQSKLNKTHQYRVRDKDNLLKIIKIFNVTVRYVISQKDDVEFSKLLANLIDGYVTHIKSYDGYNTVVNFGKLNKILKYLHNYPLKTKKHVSYSRWLKVYHLVKDKKHLTESGIEIIKDKIKFINK</sequence>
<evidence type="ECO:0008006" key="10">
    <source>
        <dbReference type="Google" id="ProtNLM"/>
    </source>
</evidence>
<dbReference type="GO" id="GO:0042773">
    <property type="term" value="P:ATP synthesis coupled electron transport"/>
    <property type="evidence" value="ECO:0007669"/>
    <property type="project" value="InterPro"/>
</dbReference>
<dbReference type="EMBL" id="KB445615">
    <property type="protein sequence ID" value="EMD84818.1"/>
    <property type="molecule type" value="Genomic_DNA"/>
</dbReference>
<keyword evidence="2 5" id="KW-0812">Transmembrane</keyword>
<keyword evidence="9" id="KW-1185">Reference proteome</keyword>
<feature type="transmembrane region" description="Helical" evidence="5">
    <location>
        <begin position="64"/>
        <end position="83"/>
    </location>
</feature>
<feature type="transmembrane region" description="Helical" evidence="5">
    <location>
        <begin position="141"/>
        <end position="158"/>
    </location>
</feature>
<dbReference type="Gene3D" id="3.10.28.10">
    <property type="entry name" value="Homing endonucleases"/>
    <property type="match status" value="2"/>
</dbReference>
<feature type="transmembrane region" description="Helical" evidence="5">
    <location>
        <begin position="27"/>
        <end position="52"/>
    </location>
</feature>
<reference evidence="8 9" key="1">
    <citation type="journal article" date="2012" name="PLoS Pathog.">
        <title>Diverse lifestyles and strategies of plant pathogenesis encoded in the genomes of eighteen Dothideomycetes fungi.</title>
        <authorList>
            <person name="Ohm R.A."/>
            <person name="Feau N."/>
            <person name="Henrissat B."/>
            <person name="Schoch C.L."/>
            <person name="Horwitz B.A."/>
            <person name="Barry K.W."/>
            <person name="Condon B.J."/>
            <person name="Copeland A.C."/>
            <person name="Dhillon B."/>
            <person name="Glaser F."/>
            <person name="Hesse C.N."/>
            <person name="Kosti I."/>
            <person name="LaButti K."/>
            <person name="Lindquist E.A."/>
            <person name="Lucas S."/>
            <person name="Salamov A.A."/>
            <person name="Bradshaw R.E."/>
            <person name="Ciuffetti L."/>
            <person name="Hamelin R.C."/>
            <person name="Kema G.H.J."/>
            <person name="Lawrence C."/>
            <person name="Scott J.A."/>
            <person name="Spatafora J.W."/>
            <person name="Turgeon B.G."/>
            <person name="de Wit P.J.G.M."/>
            <person name="Zhong S."/>
            <person name="Goodwin S.B."/>
            <person name="Grigoriev I.V."/>
        </authorList>
    </citation>
    <scope>NUCLEOTIDE SEQUENCE [LARGE SCALE GENOMIC DNA]</scope>
    <source>
        <strain evidence="9">C5 / ATCC 48332 / race O</strain>
    </source>
</reference>
<evidence type="ECO:0000259" key="7">
    <source>
        <dbReference type="Pfam" id="PF00961"/>
    </source>
</evidence>
<dbReference type="GO" id="GO:0003954">
    <property type="term" value="F:NADH dehydrogenase activity"/>
    <property type="evidence" value="ECO:0007669"/>
    <property type="project" value="TreeGrafter"/>
</dbReference>
<evidence type="ECO:0000256" key="3">
    <source>
        <dbReference type="ARBA" id="ARBA00022989"/>
    </source>
</evidence>
<dbReference type="InterPro" id="IPR001516">
    <property type="entry name" value="Proton_antipo_N"/>
</dbReference>
<organism evidence="8 9">
    <name type="scientific">Cochliobolus heterostrophus (strain C5 / ATCC 48332 / race O)</name>
    <name type="common">Southern corn leaf blight fungus</name>
    <name type="synonym">Bipolaris maydis</name>
    <dbReference type="NCBI Taxonomy" id="701091"/>
    <lineage>
        <taxon>Eukaryota</taxon>
        <taxon>Fungi</taxon>
        <taxon>Dikarya</taxon>
        <taxon>Ascomycota</taxon>
        <taxon>Pezizomycotina</taxon>
        <taxon>Dothideomycetes</taxon>
        <taxon>Pleosporomycetidae</taxon>
        <taxon>Pleosporales</taxon>
        <taxon>Pleosporineae</taxon>
        <taxon>Pleosporaceae</taxon>
        <taxon>Bipolaris</taxon>
    </lineage>
</organism>
<dbReference type="OrthoDB" id="2686308at2759"/>
<evidence type="ECO:0000256" key="2">
    <source>
        <dbReference type="ARBA" id="ARBA00022692"/>
    </source>
</evidence>
<dbReference type="InterPro" id="IPR027434">
    <property type="entry name" value="Homing_endonucl"/>
</dbReference>
<dbReference type="eggNOG" id="KOG4668">
    <property type="taxonomic scope" value="Eukaryota"/>
</dbReference>
<feature type="transmembrane region" description="Helical" evidence="5">
    <location>
        <begin position="95"/>
        <end position="120"/>
    </location>
</feature>
<dbReference type="SUPFAM" id="SSF55608">
    <property type="entry name" value="Homing endonucleases"/>
    <property type="match status" value="2"/>
</dbReference>
<dbReference type="AlphaFoldDB" id="M2UA20"/>
<dbReference type="PRINTS" id="PR01434">
    <property type="entry name" value="NADHDHGNASE5"/>
</dbReference>
<dbReference type="HOGENOM" id="CLU_725644_0_0_1"/>
<protein>
    <recommendedName>
        <fullName evidence="10">Homing endonuclease LAGLIDADG domain-containing protein</fullName>
    </recommendedName>
</protein>
<dbReference type="GO" id="GO:0015990">
    <property type="term" value="P:electron transport coupled proton transport"/>
    <property type="evidence" value="ECO:0007669"/>
    <property type="project" value="TreeGrafter"/>
</dbReference>
<dbReference type="Pfam" id="PF00662">
    <property type="entry name" value="Proton_antipo_N"/>
    <property type="match status" value="1"/>
</dbReference>